<organism evidence="5 6">
    <name type="scientific">Candidatus Iainarchaeum sp</name>
    <dbReference type="NCBI Taxonomy" id="3101447"/>
    <lineage>
        <taxon>Archaea</taxon>
        <taxon>Candidatus Iainarchaeota</taxon>
        <taxon>Candidatus Iainarchaeia</taxon>
        <taxon>Candidatus Iainarchaeales</taxon>
        <taxon>Candidatus Iainarchaeaceae</taxon>
        <taxon>Candidatus Iainarchaeum</taxon>
    </lineage>
</organism>
<accession>A0A8T3YIV7</accession>
<dbReference type="PIRSF" id="PIRSF002181">
    <property type="entry name" value="Ribosomal_L13"/>
    <property type="match status" value="1"/>
</dbReference>
<dbReference type="Pfam" id="PF00572">
    <property type="entry name" value="Ribosomal_L13"/>
    <property type="match status" value="1"/>
</dbReference>
<dbReference type="NCBIfam" id="NF005004">
    <property type="entry name" value="PRK06394.1"/>
    <property type="match status" value="1"/>
</dbReference>
<dbReference type="EMBL" id="JACQPB010000023">
    <property type="protein sequence ID" value="MBI4210193.1"/>
    <property type="molecule type" value="Genomic_DNA"/>
</dbReference>
<keyword evidence="2 4" id="KW-0689">Ribosomal protein</keyword>
<evidence type="ECO:0000256" key="4">
    <source>
        <dbReference type="HAMAP-Rule" id="MF_01366"/>
    </source>
</evidence>
<dbReference type="AlphaFoldDB" id="A0A8T3YIV7"/>
<comment type="function">
    <text evidence="4">This protein is one of the early assembly proteins of the 50S ribosomal subunit, although it is not seen to bind rRNA by itself. It is important during the early stages of 50S assembly.</text>
</comment>
<dbReference type="SUPFAM" id="SSF52161">
    <property type="entry name" value="Ribosomal protein L13"/>
    <property type="match status" value="1"/>
</dbReference>
<protein>
    <recommendedName>
        <fullName evidence="4">Large ribosomal subunit protein uL13</fullName>
    </recommendedName>
</protein>
<comment type="caution">
    <text evidence="5">The sequence shown here is derived from an EMBL/GenBank/DDBJ whole genome shotgun (WGS) entry which is preliminary data.</text>
</comment>
<dbReference type="InterPro" id="IPR005755">
    <property type="entry name" value="Ribosomal_uL13_euk/arc"/>
</dbReference>
<dbReference type="InterPro" id="IPR005822">
    <property type="entry name" value="Ribosomal_uL13"/>
</dbReference>
<evidence type="ECO:0000313" key="6">
    <source>
        <dbReference type="Proteomes" id="UP000732298"/>
    </source>
</evidence>
<comment type="similarity">
    <text evidence="1 4">Belongs to the universal ribosomal protein uL13 family.</text>
</comment>
<reference evidence="5" key="1">
    <citation type="submission" date="2020-07" db="EMBL/GenBank/DDBJ databases">
        <title>Huge and variable diversity of episymbiotic CPR bacteria and DPANN archaea in groundwater ecosystems.</title>
        <authorList>
            <person name="He C.Y."/>
            <person name="Keren R."/>
            <person name="Whittaker M."/>
            <person name="Farag I.F."/>
            <person name="Doudna J."/>
            <person name="Cate J.H.D."/>
            <person name="Banfield J.F."/>
        </authorList>
    </citation>
    <scope>NUCLEOTIDE SEQUENCE</scope>
    <source>
        <strain evidence="5">NC_groundwater_1296_Ag_S-0.2um_52_80</strain>
    </source>
</reference>
<dbReference type="GO" id="GO:0017148">
    <property type="term" value="P:negative regulation of translation"/>
    <property type="evidence" value="ECO:0007669"/>
    <property type="project" value="TreeGrafter"/>
</dbReference>
<evidence type="ECO:0000256" key="3">
    <source>
        <dbReference type="ARBA" id="ARBA00023274"/>
    </source>
</evidence>
<dbReference type="CDD" id="cd00392">
    <property type="entry name" value="Ribosomal_L13"/>
    <property type="match status" value="1"/>
</dbReference>
<gene>
    <name evidence="4" type="primary">rpl13</name>
    <name evidence="5" type="ORF">HY544_01650</name>
</gene>
<dbReference type="GO" id="GO:0003735">
    <property type="term" value="F:structural constituent of ribosome"/>
    <property type="evidence" value="ECO:0007669"/>
    <property type="project" value="UniProtKB-UniRule"/>
</dbReference>
<dbReference type="PANTHER" id="PTHR11545">
    <property type="entry name" value="RIBOSOMAL PROTEIN L13"/>
    <property type="match status" value="1"/>
</dbReference>
<evidence type="ECO:0000256" key="1">
    <source>
        <dbReference type="ARBA" id="ARBA00006227"/>
    </source>
</evidence>
<keyword evidence="3 4" id="KW-0687">Ribonucleoprotein</keyword>
<name>A0A8T3YIV7_9ARCH</name>
<dbReference type="Gene3D" id="3.90.1180.10">
    <property type="entry name" value="Ribosomal protein L13"/>
    <property type="match status" value="1"/>
</dbReference>
<dbReference type="HAMAP" id="MF_01366">
    <property type="entry name" value="Ribosomal_uL13"/>
    <property type="match status" value="1"/>
</dbReference>
<dbReference type="GO" id="GO:0022625">
    <property type="term" value="C:cytosolic large ribosomal subunit"/>
    <property type="evidence" value="ECO:0007669"/>
    <property type="project" value="UniProtKB-UniRule"/>
</dbReference>
<sequence>MIVIDGSNAILGRLATNVAKRLLKRKHVHIINAEKMVITGTPDGIMPKFRTRMEISPKGNPHKGPKYSRMPDRIVRRAIRGMLPWKSPSGKAAFKNLRVHIGVPEELGGKQAEKIEAAASRHEKGFMTIGEISRMLGAKW</sequence>
<comment type="subunit">
    <text evidence="4">Part of the 50S ribosomal subunit.</text>
</comment>
<dbReference type="PANTHER" id="PTHR11545:SF3">
    <property type="entry name" value="LARGE RIBOSOMAL SUBUNIT PROTEIN UL13"/>
    <property type="match status" value="1"/>
</dbReference>
<dbReference type="GO" id="GO:0006412">
    <property type="term" value="P:translation"/>
    <property type="evidence" value="ECO:0007669"/>
    <property type="project" value="UniProtKB-UniRule"/>
</dbReference>
<dbReference type="GO" id="GO:0003729">
    <property type="term" value="F:mRNA binding"/>
    <property type="evidence" value="ECO:0007669"/>
    <property type="project" value="TreeGrafter"/>
</dbReference>
<dbReference type="Proteomes" id="UP000732298">
    <property type="component" value="Unassembled WGS sequence"/>
</dbReference>
<dbReference type="NCBIfam" id="TIGR01077">
    <property type="entry name" value="L13_A_E"/>
    <property type="match status" value="1"/>
</dbReference>
<evidence type="ECO:0000313" key="5">
    <source>
        <dbReference type="EMBL" id="MBI4210193.1"/>
    </source>
</evidence>
<evidence type="ECO:0000256" key="2">
    <source>
        <dbReference type="ARBA" id="ARBA00022980"/>
    </source>
</evidence>
<dbReference type="InterPro" id="IPR005823">
    <property type="entry name" value="Ribosomal_uL13_bac-type"/>
</dbReference>
<proteinExistence type="inferred from homology"/>
<dbReference type="InterPro" id="IPR036899">
    <property type="entry name" value="Ribosomal_uL13_sf"/>
</dbReference>